<dbReference type="AlphaFoldDB" id="A0AA37SPG4"/>
<accession>A0AA37SPG4</accession>
<sequence length="370" mass="41523">MNFTKILVVVLLFVSCKSQEKTDETNLEEGPKTFLQYEGKKNMPNIVLVSGDEEYRSEEALPQLAKILTNQHGFNTTVLFAQDTAQLGKVDPNFGRNIPGLEHLDDADLMIIFTRFRALPDSQMKHIDNFLLAGKPVIGLRTSTHAFNFKKEDESNYKRYGNYHGEDDQWKNGFGKFILGENWVSHHGSHGNQSTRGIFAEGAEENPILNGIASGEIWGPTDVYEVRLPMSGDSKPLILGQVTNREGEKDEADVLLGMRSTDKTLPDDIEKKGKKMNQNNPMMPVAWTKTYQLEGGQKGKVFTTTMGAATDLLNEQMRRIIVNAVFWGVGETVPAKASVNLEGDYKPSRFAFHKDEHWDTLNLIIGENVK</sequence>
<dbReference type="EMBL" id="BSOH01000021">
    <property type="protein sequence ID" value="GLR18503.1"/>
    <property type="molecule type" value="Genomic_DNA"/>
</dbReference>
<dbReference type="Gene3D" id="3.40.50.880">
    <property type="match status" value="1"/>
</dbReference>
<dbReference type="PROSITE" id="PS51257">
    <property type="entry name" value="PROKAR_LIPOPROTEIN"/>
    <property type="match status" value="1"/>
</dbReference>
<dbReference type="InterPro" id="IPR029062">
    <property type="entry name" value="Class_I_gatase-like"/>
</dbReference>
<evidence type="ECO:0008006" key="3">
    <source>
        <dbReference type="Google" id="ProtNLM"/>
    </source>
</evidence>
<gene>
    <name evidence="1" type="ORF">GCM10007940_31190</name>
</gene>
<name>A0AA37SPG4_9BACT</name>
<dbReference type="SUPFAM" id="SSF52317">
    <property type="entry name" value="Class I glutamine amidotransferase-like"/>
    <property type="match status" value="1"/>
</dbReference>
<organism evidence="1 2">
    <name type="scientific">Portibacter lacus</name>
    <dbReference type="NCBI Taxonomy" id="1099794"/>
    <lineage>
        <taxon>Bacteria</taxon>
        <taxon>Pseudomonadati</taxon>
        <taxon>Bacteroidota</taxon>
        <taxon>Saprospiria</taxon>
        <taxon>Saprospirales</taxon>
        <taxon>Haliscomenobacteraceae</taxon>
        <taxon>Portibacter</taxon>
    </lineage>
</organism>
<dbReference type="RefSeq" id="WP_235295200.1">
    <property type="nucleotide sequence ID" value="NZ_BSOH01000021.1"/>
</dbReference>
<proteinExistence type="predicted"/>
<evidence type="ECO:0000313" key="1">
    <source>
        <dbReference type="EMBL" id="GLR18503.1"/>
    </source>
</evidence>
<keyword evidence="2" id="KW-1185">Reference proteome</keyword>
<reference evidence="1" key="2">
    <citation type="submission" date="2023-01" db="EMBL/GenBank/DDBJ databases">
        <title>Draft genome sequence of Portibacter lacus strain NBRC 108769.</title>
        <authorList>
            <person name="Sun Q."/>
            <person name="Mori K."/>
        </authorList>
    </citation>
    <scope>NUCLEOTIDE SEQUENCE</scope>
    <source>
        <strain evidence="1">NBRC 108769</strain>
    </source>
</reference>
<evidence type="ECO:0000313" key="2">
    <source>
        <dbReference type="Proteomes" id="UP001156666"/>
    </source>
</evidence>
<protein>
    <recommendedName>
        <fullName evidence="3">ThuA-like domain-containing protein</fullName>
    </recommendedName>
</protein>
<comment type="caution">
    <text evidence="1">The sequence shown here is derived from an EMBL/GenBank/DDBJ whole genome shotgun (WGS) entry which is preliminary data.</text>
</comment>
<dbReference type="Proteomes" id="UP001156666">
    <property type="component" value="Unassembled WGS sequence"/>
</dbReference>
<reference evidence="1" key="1">
    <citation type="journal article" date="2014" name="Int. J. Syst. Evol. Microbiol.">
        <title>Complete genome sequence of Corynebacterium casei LMG S-19264T (=DSM 44701T), isolated from a smear-ripened cheese.</title>
        <authorList>
            <consortium name="US DOE Joint Genome Institute (JGI-PGF)"/>
            <person name="Walter F."/>
            <person name="Albersmeier A."/>
            <person name="Kalinowski J."/>
            <person name="Ruckert C."/>
        </authorList>
    </citation>
    <scope>NUCLEOTIDE SEQUENCE</scope>
    <source>
        <strain evidence="1">NBRC 108769</strain>
    </source>
</reference>